<dbReference type="Proteomes" id="UP000228496">
    <property type="component" value="Unassembled WGS sequence"/>
</dbReference>
<evidence type="ECO:0000256" key="1">
    <source>
        <dbReference type="SAM" id="Phobius"/>
    </source>
</evidence>
<evidence type="ECO:0000313" key="2">
    <source>
        <dbReference type="EMBL" id="PJE51173.1"/>
    </source>
</evidence>
<gene>
    <name evidence="2" type="ORF">COV29_02775</name>
</gene>
<reference evidence="2 3" key="1">
    <citation type="submission" date="2017-09" db="EMBL/GenBank/DDBJ databases">
        <title>Depth-based differentiation of microbial function through sediment-hosted aquifers and enrichment of novel symbionts in the deep terrestrial subsurface.</title>
        <authorList>
            <person name="Probst A.J."/>
            <person name="Ladd B."/>
            <person name="Jarett J.K."/>
            <person name="Geller-Mcgrath D.E."/>
            <person name="Sieber C.M."/>
            <person name="Emerson J.B."/>
            <person name="Anantharaman K."/>
            <person name="Thomas B.C."/>
            <person name="Malmstrom R."/>
            <person name="Stieglmeier M."/>
            <person name="Klingl A."/>
            <person name="Woyke T."/>
            <person name="Ryan C.M."/>
            <person name="Banfield J.F."/>
        </authorList>
    </citation>
    <scope>NUCLEOTIDE SEQUENCE [LARGE SCALE GENOMIC DNA]</scope>
    <source>
        <strain evidence="2">CG10_big_fil_rev_8_21_14_0_10_36_16</strain>
    </source>
</reference>
<keyword evidence="1" id="KW-1133">Transmembrane helix</keyword>
<dbReference type="AlphaFoldDB" id="A0A2J0Q7X2"/>
<proteinExistence type="predicted"/>
<comment type="caution">
    <text evidence="2">The sequence shown here is derived from an EMBL/GenBank/DDBJ whole genome shotgun (WGS) entry which is preliminary data.</text>
</comment>
<keyword evidence="1" id="KW-0812">Transmembrane</keyword>
<name>A0A2J0Q7X2_9BACT</name>
<dbReference type="EMBL" id="PCXQ01000004">
    <property type="protein sequence ID" value="PJE51173.1"/>
    <property type="molecule type" value="Genomic_DNA"/>
</dbReference>
<accession>A0A2J0Q7X2</accession>
<sequence>MVLFLVVLFKIGRGEMGYKFPSNLIVYNKRGIVFNVLSGISFVSLILFTVVSVIIMPLFGMK</sequence>
<protein>
    <submittedName>
        <fullName evidence="2">Uncharacterized protein</fullName>
    </submittedName>
</protein>
<evidence type="ECO:0000313" key="3">
    <source>
        <dbReference type="Proteomes" id="UP000228496"/>
    </source>
</evidence>
<feature type="transmembrane region" description="Helical" evidence="1">
    <location>
        <begin position="38"/>
        <end position="59"/>
    </location>
</feature>
<keyword evidence="1" id="KW-0472">Membrane</keyword>
<organism evidence="2 3">
    <name type="scientific">Candidatus Yanofskybacteria bacterium CG10_big_fil_rev_8_21_14_0_10_36_16</name>
    <dbReference type="NCBI Taxonomy" id="1975096"/>
    <lineage>
        <taxon>Bacteria</taxon>
        <taxon>Candidatus Yanofskyibacteriota</taxon>
    </lineage>
</organism>